<dbReference type="InterPro" id="IPR002081">
    <property type="entry name" value="Cryptochrome/DNA_photolyase_1"/>
</dbReference>
<evidence type="ECO:0000256" key="3">
    <source>
        <dbReference type="ARBA" id="ARBA00022827"/>
    </source>
</evidence>
<keyword evidence="2" id="KW-0285">Flavoprotein</keyword>
<evidence type="ECO:0000256" key="4">
    <source>
        <dbReference type="ARBA" id="ARBA00022991"/>
    </source>
</evidence>
<dbReference type="Gene3D" id="1.10.579.10">
    <property type="entry name" value="DNA Cyclobutane Dipyrimidine Photolyase, subunit A, domain 3"/>
    <property type="match status" value="1"/>
</dbReference>
<proteinExistence type="predicted"/>
<dbReference type="InterPro" id="IPR005101">
    <property type="entry name" value="Cryptochr/Photolyase_FAD-bd"/>
</dbReference>
<dbReference type="GO" id="GO:0003904">
    <property type="term" value="F:deoxyribodipyrimidine photo-lyase activity"/>
    <property type="evidence" value="ECO:0007669"/>
    <property type="project" value="UniProtKB-EC"/>
</dbReference>
<dbReference type="PROSITE" id="PS00691">
    <property type="entry name" value="DNA_PHOTOLYASES_1_2"/>
    <property type="match status" value="1"/>
</dbReference>
<dbReference type="PANTHER" id="PTHR11455:SF9">
    <property type="entry name" value="CRYPTOCHROME CIRCADIAN CLOCK 5 ISOFORM X1"/>
    <property type="match status" value="1"/>
</dbReference>
<dbReference type="PANTHER" id="PTHR11455">
    <property type="entry name" value="CRYPTOCHROME"/>
    <property type="match status" value="1"/>
</dbReference>
<dbReference type="InterPro" id="IPR036134">
    <property type="entry name" value="Crypto/Photolyase_FAD-like_sf"/>
</dbReference>
<dbReference type="Pfam" id="PF03441">
    <property type="entry name" value="FAD_binding_7"/>
    <property type="match status" value="1"/>
</dbReference>
<sequence length="131" mass="15322">MTGFPMVDAGMRQLNQTGLMHNRVRMVAASFLTKHLLIDWRAGESYFASKLLDYELSSNNGNWQWASGSGCDAAPYFRIFNPYEQQRRFDPDMVYVKRWIPEYGTPDYPLPFVDHTFARDRALRAYRELIS</sequence>
<feature type="domain" description="Cryptochrome/DNA photolyase FAD-binding" evidence="5">
    <location>
        <begin position="2"/>
        <end position="103"/>
    </location>
</feature>
<dbReference type="GO" id="GO:0006139">
    <property type="term" value="P:nucleobase-containing compound metabolic process"/>
    <property type="evidence" value="ECO:0007669"/>
    <property type="project" value="UniProtKB-ARBA"/>
</dbReference>
<reference evidence="6" key="1">
    <citation type="submission" date="2019-08" db="EMBL/GenBank/DDBJ databases">
        <authorList>
            <person name="Kucharzyk K."/>
            <person name="Murdoch R.W."/>
            <person name="Higgins S."/>
            <person name="Loffler F."/>
        </authorList>
    </citation>
    <scope>NUCLEOTIDE SEQUENCE</scope>
</reference>
<dbReference type="EMBL" id="VSSQ01128344">
    <property type="protein sequence ID" value="MPN57156.1"/>
    <property type="molecule type" value="Genomic_DNA"/>
</dbReference>
<evidence type="ECO:0000256" key="1">
    <source>
        <dbReference type="ARBA" id="ARBA00001974"/>
    </source>
</evidence>
<evidence type="ECO:0000256" key="2">
    <source>
        <dbReference type="ARBA" id="ARBA00022630"/>
    </source>
</evidence>
<dbReference type="PROSITE" id="PS00394">
    <property type="entry name" value="DNA_PHOTOLYASES_1_1"/>
    <property type="match status" value="1"/>
</dbReference>
<dbReference type="PRINTS" id="PR00147">
    <property type="entry name" value="DNAPHOTLYASE"/>
</dbReference>
<dbReference type="GO" id="GO:0071949">
    <property type="term" value="F:FAD binding"/>
    <property type="evidence" value="ECO:0007669"/>
    <property type="project" value="TreeGrafter"/>
</dbReference>
<keyword evidence="3" id="KW-0274">FAD</keyword>
<accession>A0A645J124</accession>
<keyword evidence="4" id="KW-0157">Chromophore</keyword>
<dbReference type="GO" id="GO:0003677">
    <property type="term" value="F:DNA binding"/>
    <property type="evidence" value="ECO:0007669"/>
    <property type="project" value="TreeGrafter"/>
</dbReference>
<comment type="caution">
    <text evidence="6">The sequence shown here is derived from an EMBL/GenBank/DDBJ whole genome shotgun (WGS) entry which is preliminary data.</text>
</comment>
<dbReference type="GO" id="GO:0006950">
    <property type="term" value="P:response to stress"/>
    <property type="evidence" value="ECO:0007669"/>
    <property type="project" value="UniProtKB-ARBA"/>
</dbReference>
<gene>
    <name evidence="6" type="primary">phrB_5</name>
    <name evidence="6" type="ORF">SDC9_204850</name>
</gene>
<comment type="cofactor">
    <cofactor evidence="1">
        <name>FAD</name>
        <dbReference type="ChEBI" id="CHEBI:57692"/>
    </cofactor>
</comment>
<evidence type="ECO:0000259" key="5">
    <source>
        <dbReference type="Pfam" id="PF03441"/>
    </source>
</evidence>
<dbReference type="EC" id="4.1.99.3" evidence="6"/>
<keyword evidence="6" id="KW-0456">Lyase</keyword>
<dbReference type="AlphaFoldDB" id="A0A645J124"/>
<protein>
    <submittedName>
        <fullName evidence="6">Deoxyribodipyrimidine photo-lyase</fullName>
        <ecNumber evidence="6">4.1.99.3</ecNumber>
    </submittedName>
</protein>
<evidence type="ECO:0000313" key="6">
    <source>
        <dbReference type="EMBL" id="MPN57156.1"/>
    </source>
</evidence>
<dbReference type="InterPro" id="IPR018394">
    <property type="entry name" value="DNA_photolyase_1_CS_C"/>
</dbReference>
<organism evidence="6">
    <name type="scientific">bioreactor metagenome</name>
    <dbReference type="NCBI Taxonomy" id="1076179"/>
    <lineage>
        <taxon>unclassified sequences</taxon>
        <taxon>metagenomes</taxon>
        <taxon>ecological metagenomes</taxon>
    </lineage>
</organism>
<dbReference type="SUPFAM" id="SSF48173">
    <property type="entry name" value="Cryptochrome/photolyase FAD-binding domain"/>
    <property type="match status" value="1"/>
</dbReference>
<name>A0A645J124_9ZZZZ</name>